<dbReference type="InterPro" id="IPR007060">
    <property type="entry name" value="FtsL/DivIC"/>
</dbReference>
<dbReference type="EMBL" id="PCRP01000069">
    <property type="protein sequence ID" value="PIP23245.1"/>
    <property type="molecule type" value="Genomic_DNA"/>
</dbReference>
<evidence type="ECO:0000313" key="3">
    <source>
        <dbReference type="EMBL" id="PIP23245.1"/>
    </source>
</evidence>
<gene>
    <name evidence="3" type="ORF">COX36_04305</name>
</gene>
<evidence type="ECO:0000256" key="1">
    <source>
        <dbReference type="SAM" id="Coils"/>
    </source>
</evidence>
<sequence length="134" mass="15353">MIARPKKFKKRICPKIPYQGIFLKITLGLVIILGIIALTSSNLRLKQKRLSLETRSEALKKEIEALEKKNTDLQAQISQTSSESFLEKEARERFNLKKPGEQVVTILPPESGEEKKIGESSKNLWRQFLEKFGL</sequence>
<keyword evidence="2" id="KW-1133">Transmembrane helix</keyword>
<evidence type="ECO:0000256" key="2">
    <source>
        <dbReference type="SAM" id="Phobius"/>
    </source>
</evidence>
<accession>A0A2G9YVH8</accession>
<feature type="coiled-coil region" evidence="1">
    <location>
        <begin position="42"/>
        <end position="83"/>
    </location>
</feature>
<name>A0A2G9YVH8_9BACT</name>
<reference evidence="3 4" key="1">
    <citation type="submission" date="2017-09" db="EMBL/GenBank/DDBJ databases">
        <title>Depth-based differentiation of microbial function through sediment-hosted aquifers and enrichment of novel symbionts in the deep terrestrial subsurface.</title>
        <authorList>
            <person name="Probst A.J."/>
            <person name="Ladd B."/>
            <person name="Jarett J.K."/>
            <person name="Geller-Mcgrath D.E."/>
            <person name="Sieber C.M."/>
            <person name="Emerson J.B."/>
            <person name="Anantharaman K."/>
            <person name="Thomas B.C."/>
            <person name="Malmstrom R."/>
            <person name="Stieglmeier M."/>
            <person name="Klingl A."/>
            <person name="Woyke T."/>
            <person name="Ryan C.M."/>
            <person name="Banfield J.F."/>
        </authorList>
    </citation>
    <scope>NUCLEOTIDE SEQUENCE [LARGE SCALE GENOMIC DNA]</scope>
    <source>
        <strain evidence="3">CG23_combo_of_CG06-09_8_20_14_all_38_19</strain>
    </source>
</reference>
<organism evidence="3 4">
    <name type="scientific">Candidatus Nealsonbacteria bacterium CG23_combo_of_CG06-09_8_20_14_all_38_19</name>
    <dbReference type="NCBI Taxonomy" id="1974721"/>
    <lineage>
        <taxon>Bacteria</taxon>
        <taxon>Candidatus Nealsoniibacteriota</taxon>
    </lineage>
</organism>
<dbReference type="Pfam" id="PF04977">
    <property type="entry name" value="DivIC"/>
    <property type="match status" value="1"/>
</dbReference>
<dbReference type="AlphaFoldDB" id="A0A2G9YVH8"/>
<proteinExistence type="predicted"/>
<keyword evidence="2" id="KW-0812">Transmembrane</keyword>
<keyword evidence="1" id="KW-0175">Coiled coil</keyword>
<dbReference type="Proteomes" id="UP000230273">
    <property type="component" value="Unassembled WGS sequence"/>
</dbReference>
<evidence type="ECO:0008006" key="5">
    <source>
        <dbReference type="Google" id="ProtNLM"/>
    </source>
</evidence>
<protein>
    <recommendedName>
        <fullName evidence="5">Cell division protein FtsL</fullName>
    </recommendedName>
</protein>
<comment type="caution">
    <text evidence="3">The sequence shown here is derived from an EMBL/GenBank/DDBJ whole genome shotgun (WGS) entry which is preliminary data.</text>
</comment>
<evidence type="ECO:0000313" key="4">
    <source>
        <dbReference type="Proteomes" id="UP000230273"/>
    </source>
</evidence>
<feature type="transmembrane region" description="Helical" evidence="2">
    <location>
        <begin position="21"/>
        <end position="39"/>
    </location>
</feature>
<keyword evidence="2" id="KW-0472">Membrane</keyword>